<gene>
    <name evidence="1" type="ORF">Y1Q_0020542</name>
</gene>
<comment type="caution">
    <text evidence="1">The sequence shown here is derived from an EMBL/GenBank/DDBJ whole genome shotgun (WGS) entry which is preliminary data.</text>
</comment>
<reference evidence="1 2" key="1">
    <citation type="journal article" date="2012" name="Genome Biol.">
        <title>Sequencing three crocodilian genomes to illuminate the evolution of archosaurs and amniotes.</title>
        <authorList>
            <person name="St John J.A."/>
            <person name="Braun E.L."/>
            <person name="Isberg S.R."/>
            <person name="Miles L.G."/>
            <person name="Chong A.Y."/>
            <person name="Gongora J."/>
            <person name="Dalzell P."/>
            <person name="Moran C."/>
            <person name="Bed'hom B."/>
            <person name="Abzhanov A."/>
            <person name="Burgess S.C."/>
            <person name="Cooksey A.M."/>
            <person name="Castoe T.A."/>
            <person name="Crawford N.G."/>
            <person name="Densmore L.D."/>
            <person name="Drew J.C."/>
            <person name="Edwards S.V."/>
            <person name="Faircloth B.C."/>
            <person name="Fujita M.K."/>
            <person name="Greenwold M.J."/>
            <person name="Hoffmann F.G."/>
            <person name="Howard J.M."/>
            <person name="Iguchi T."/>
            <person name="Janes D.E."/>
            <person name="Khan S.Y."/>
            <person name="Kohno S."/>
            <person name="de Koning A.J."/>
            <person name="Lance S.L."/>
            <person name="McCarthy F.M."/>
            <person name="McCormack J.E."/>
            <person name="Merchant M.E."/>
            <person name="Peterson D.G."/>
            <person name="Pollock D.D."/>
            <person name="Pourmand N."/>
            <person name="Raney B.J."/>
            <person name="Roessler K.A."/>
            <person name="Sanford J.R."/>
            <person name="Sawyer R.H."/>
            <person name="Schmidt C.J."/>
            <person name="Triplett E.W."/>
            <person name="Tuberville T.D."/>
            <person name="Venegas-Anaya M."/>
            <person name="Howard J.T."/>
            <person name="Jarvis E.D."/>
            <person name="Guillette L.J.Jr."/>
            <person name="Glenn T.C."/>
            <person name="Green R.E."/>
            <person name="Ray D.A."/>
        </authorList>
    </citation>
    <scope>NUCLEOTIDE SEQUENCE [LARGE SCALE GENOMIC DNA]</scope>
    <source>
        <strain evidence="1">KSC_2009_1</strain>
    </source>
</reference>
<organism evidence="1 2">
    <name type="scientific">Alligator mississippiensis</name>
    <name type="common">American alligator</name>
    <dbReference type="NCBI Taxonomy" id="8496"/>
    <lineage>
        <taxon>Eukaryota</taxon>
        <taxon>Metazoa</taxon>
        <taxon>Chordata</taxon>
        <taxon>Craniata</taxon>
        <taxon>Vertebrata</taxon>
        <taxon>Euteleostomi</taxon>
        <taxon>Archelosauria</taxon>
        <taxon>Archosauria</taxon>
        <taxon>Crocodylia</taxon>
        <taxon>Alligatoridae</taxon>
        <taxon>Alligatorinae</taxon>
        <taxon>Alligator</taxon>
    </lineage>
</organism>
<evidence type="ECO:0000313" key="1">
    <source>
        <dbReference type="EMBL" id="KYO43761.1"/>
    </source>
</evidence>
<accession>A0A151P3X4</accession>
<sequence>MPRNEKHVAPVSAACGFPAVLFEEKSSRCWARSRCKSSSDGSRSDQRNIRRRDLSQRPLFLGDVLLKEPACAVESS</sequence>
<protein>
    <submittedName>
        <fullName evidence="1">Uncharacterized protein</fullName>
    </submittedName>
</protein>
<proteinExistence type="predicted"/>
<dbReference type="Proteomes" id="UP000050525">
    <property type="component" value="Unassembled WGS sequence"/>
</dbReference>
<dbReference type="AlphaFoldDB" id="A0A151P3X4"/>
<evidence type="ECO:0000313" key="2">
    <source>
        <dbReference type="Proteomes" id="UP000050525"/>
    </source>
</evidence>
<keyword evidence="2" id="KW-1185">Reference proteome</keyword>
<name>A0A151P3X4_ALLMI</name>
<dbReference type="EMBL" id="AKHW03001125">
    <property type="protein sequence ID" value="KYO43761.1"/>
    <property type="molecule type" value="Genomic_DNA"/>
</dbReference>